<accession>A0A383R576</accession>
<gene>
    <name evidence="1" type="ORF">PBLR_10101</name>
</gene>
<sequence>MKIIENKAIEKEYDLLLRIFEKYYDSYEEMLNRAKNVEQDTVIWSDSFLEFFPYQNALNQLKKPKIYKTEPESNEGVIVNKLKDGELYYSYDKENKGWGSVFVIKEDGMKLYLRFLNNDNDEIVLEQVYCVVLKETVIEKVLFYLKDVDLDGDEELNEETFLVDEYLYNSNQAVDTIIRNGFYHENKNSIPTTTFRFEYVDEGILIYSKQMKQNQVDVEQLRWKIKKIK</sequence>
<evidence type="ECO:0000313" key="1">
    <source>
        <dbReference type="EMBL" id="SYX81682.1"/>
    </source>
</evidence>
<evidence type="ECO:0000313" key="2">
    <source>
        <dbReference type="Proteomes" id="UP000304148"/>
    </source>
</evidence>
<dbReference type="EMBL" id="LS992241">
    <property type="protein sequence ID" value="SYX81682.1"/>
    <property type="molecule type" value="Genomic_DNA"/>
</dbReference>
<reference evidence="2" key="1">
    <citation type="submission" date="2018-08" db="EMBL/GenBank/DDBJ databases">
        <authorList>
            <person name="Chevrot R."/>
        </authorList>
    </citation>
    <scope>NUCLEOTIDE SEQUENCE [LARGE SCALE GENOMIC DNA]</scope>
</reference>
<organism evidence="1 2">
    <name type="scientific">Paenibacillus alvei</name>
    <name type="common">Bacillus alvei</name>
    <dbReference type="NCBI Taxonomy" id="44250"/>
    <lineage>
        <taxon>Bacteria</taxon>
        <taxon>Bacillati</taxon>
        <taxon>Bacillota</taxon>
        <taxon>Bacilli</taxon>
        <taxon>Bacillales</taxon>
        <taxon>Paenibacillaceae</taxon>
        <taxon>Paenibacillus</taxon>
    </lineage>
</organism>
<dbReference type="RefSeq" id="WP_138184299.1">
    <property type="nucleotide sequence ID" value="NZ_LS992241.1"/>
</dbReference>
<dbReference type="Proteomes" id="UP000304148">
    <property type="component" value="Chromosome"/>
</dbReference>
<dbReference type="AlphaFoldDB" id="A0A383R576"/>
<protein>
    <submittedName>
        <fullName evidence="1">Uncharacterized protein</fullName>
    </submittedName>
</protein>
<proteinExistence type="predicted"/>
<name>A0A383R576_PAEAL</name>